<reference evidence="1" key="5">
    <citation type="submission" date="2020-05" db="EMBL/GenBank/DDBJ databases">
        <authorList>
            <person name="Rincon C."/>
            <person name="Sanders R I."/>
            <person name="Robbins C."/>
            <person name="Chaturvedi A."/>
        </authorList>
    </citation>
    <scope>NUCLEOTIDE SEQUENCE</scope>
    <source>
        <strain evidence="1">CHB12</strain>
    </source>
</reference>
<name>A0A2I1FLA0_9GLOM</name>
<organism evidence="1 6">
    <name type="scientific">Rhizophagus irregularis</name>
    <dbReference type="NCBI Taxonomy" id="588596"/>
    <lineage>
        <taxon>Eukaryota</taxon>
        <taxon>Fungi</taxon>
        <taxon>Fungi incertae sedis</taxon>
        <taxon>Mucoromycota</taxon>
        <taxon>Glomeromycotina</taxon>
        <taxon>Glomeromycetes</taxon>
        <taxon>Glomerales</taxon>
        <taxon>Glomeraceae</taxon>
        <taxon>Rhizophagus</taxon>
    </lineage>
</organism>
<accession>A0A2I1FLA0</accession>
<dbReference type="VEuPathDB" id="FungiDB:FUN_007098"/>
<comment type="caution">
    <text evidence="1">The sequence shown here is derived from an EMBL/GenBank/DDBJ whole genome shotgun (WGS) entry which is preliminary data.</text>
</comment>
<dbReference type="VEuPathDB" id="FungiDB:RhiirFUN_009635"/>
<evidence type="ECO:0000313" key="2">
    <source>
        <dbReference type="EMBL" id="PKB96630.1"/>
    </source>
</evidence>
<protein>
    <recommendedName>
        <fullName evidence="7">Restriction endonuclease domain-containing protein</fullName>
    </recommendedName>
</protein>
<sequence>MVHINRQAFLERLRTFIPSRIHIPSNIDEASLPLRIGSNVSINKYNKFLESEAPRGYKYQHDDNGNVLIVDMSNTEHSRLAFFLGTCFNAYNGGLVHNRPIIISNDTLHFSPVVSLLGRRRKIAPDLAIAPNEPYVPKPVVLYPGPPPSDRNGNSHARIIVELGNYQSFNGLVAKCNLWLQEGYVRYVLAIKLHKPKNARDIAGRRYRAMTAILYTQGAGHQSWDFGSIPRGTRIRRNRPIPTTGCIGPGIPAYAINIPVNEVFFNPAIPPPAGYIPVIPVGVNINPGTTFNIDLFEIQQEVLSSQRN</sequence>
<dbReference type="EMBL" id="CAGKOT010000018">
    <property type="protein sequence ID" value="CAB5363321.1"/>
    <property type="molecule type" value="Genomic_DNA"/>
</dbReference>
<dbReference type="VEuPathDB" id="FungiDB:RhiirA1_475840"/>
<reference evidence="2 5" key="1">
    <citation type="submission" date="2016-04" db="EMBL/GenBank/DDBJ databases">
        <title>Genome analyses suggest a sexual origin of heterokaryosis in a supposedly ancient asexual fungus.</title>
        <authorList>
            <person name="Ropars J."/>
            <person name="Sedzielewska K."/>
            <person name="Noel J."/>
            <person name="Charron P."/>
            <person name="Farinelli L."/>
            <person name="Marton T."/>
            <person name="Kruger M."/>
            <person name="Pelin A."/>
            <person name="Brachmann A."/>
            <person name="Corradi N."/>
        </authorList>
    </citation>
    <scope>NUCLEOTIDE SEQUENCE [LARGE SCALE GENOMIC DNA]</scope>
    <source>
        <strain evidence="2 5">A5</strain>
    </source>
</reference>
<reference evidence="3 4" key="4">
    <citation type="submission" date="2017-10" db="EMBL/GenBank/DDBJ databases">
        <title>Genome analyses suggest a sexual origin of heterokaryosis in a supposedly ancient asexual fungus.</title>
        <authorList>
            <person name="Corradi N."/>
            <person name="Sedzielewska K."/>
            <person name="Noel J."/>
            <person name="Charron P."/>
            <person name="Farinelli L."/>
            <person name="Marton T."/>
            <person name="Kruger M."/>
            <person name="Pelin A."/>
            <person name="Brachmann A."/>
            <person name="Corradi N."/>
        </authorList>
    </citation>
    <scope>NUCLEOTIDE SEQUENCE [LARGE SCALE GENOMIC DNA]</scope>
    <source>
        <strain evidence="3 4">A1</strain>
    </source>
</reference>
<evidence type="ECO:0000313" key="1">
    <source>
        <dbReference type="EMBL" id="CAB5363321.1"/>
    </source>
</evidence>
<gene>
    <name evidence="1" type="ORF">CHRIB12_LOCUS9477</name>
    <name evidence="3" type="ORF">RhiirA1_475840</name>
    <name evidence="2" type="ORF">RhiirA5_434525</name>
</gene>
<dbReference type="Proteomes" id="UP000232722">
    <property type="component" value="Unassembled WGS sequence"/>
</dbReference>
<dbReference type="Proteomes" id="UP000232688">
    <property type="component" value="Unassembled WGS sequence"/>
</dbReference>
<dbReference type="EMBL" id="LLXJ01003759">
    <property type="protein sequence ID" value="PKB96630.1"/>
    <property type="molecule type" value="Genomic_DNA"/>
</dbReference>
<reference evidence="2 5" key="2">
    <citation type="submission" date="2017-09" db="EMBL/GenBank/DDBJ databases">
        <title>Extensive intraspecific genome diversity in a model arbuscular mycorrhizal fungus.</title>
        <authorList>
            <person name="Chen E.C."/>
            <person name="Morin E."/>
            <person name="Beaudet D."/>
            <person name="Noel J."/>
            <person name="Ndikumana S."/>
            <person name="Charron P."/>
            <person name="St-Onge C."/>
            <person name="Giorgi J."/>
            <person name="Grigoriev I.V."/>
            <person name="Roux C."/>
            <person name="Martin F.M."/>
            <person name="Corradi N."/>
        </authorList>
    </citation>
    <scope>NUCLEOTIDE SEQUENCE [LARGE SCALE GENOMIC DNA]</scope>
    <source>
        <strain evidence="2 5">A5</strain>
    </source>
</reference>
<dbReference type="AlphaFoldDB" id="A0A2I1FLA0"/>
<dbReference type="Proteomes" id="UP000684084">
    <property type="component" value="Unassembled WGS sequence"/>
</dbReference>
<evidence type="ECO:0000313" key="4">
    <source>
        <dbReference type="Proteomes" id="UP000232688"/>
    </source>
</evidence>
<proteinExistence type="predicted"/>
<reference evidence="3 4" key="3">
    <citation type="submission" date="2017-10" db="EMBL/GenBank/DDBJ databases">
        <title>Extensive intraspecific genome diversity in a model arbuscular mycorrhizal fungus.</title>
        <authorList>
            <person name="Chen E.C.H."/>
            <person name="Morin E."/>
            <person name="Baudet D."/>
            <person name="Noel J."/>
            <person name="Ndikumana S."/>
            <person name="Charron P."/>
            <person name="St-Onge C."/>
            <person name="Giorgi J."/>
            <person name="Grigoriev I.V."/>
            <person name="Roux C."/>
            <person name="Martin F.M."/>
            <person name="Corradi N."/>
        </authorList>
    </citation>
    <scope>NUCLEOTIDE SEQUENCE [LARGE SCALE GENOMIC DNA]</scope>
    <source>
        <strain evidence="3 4">A1</strain>
    </source>
</reference>
<evidence type="ECO:0000313" key="5">
    <source>
        <dbReference type="Proteomes" id="UP000232722"/>
    </source>
</evidence>
<evidence type="ECO:0000313" key="6">
    <source>
        <dbReference type="Proteomes" id="UP000684084"/>
    </source>
</evidence>
<dbReference type="EMBL" id="LLXH01002681">
    <property type="protein sequence ID" value="PKC55312.1"/>
    <property type="molecule type" value="Genomic_DNA"/>
</dbReference>
<evidence type="ECO:0008006" key="7">
    <source>
        <dbReference type="Google" id="ProtNLM"/>
    </source>
</evidence>
<dbReference type="OrthoDB" id="2344179at2759"/>
<evidence type="ECO:0000313" key="3">
    <source>
        <dbReference type="EMBL" id="PKC55312.1"/>
    </source>
</evidence>